<comment type="catalytic activity">
    <reaction evidence="1">
        <text>[protein]-peptidylproline (omega=180) = [protein]-peptidylproline (omega=0)</text>
        <dbReference type="Rhea" id="RHEA:16237"/>
        <dbReference type="Rhea" id="RHEA-COMP:10747"/>
        <dbReference type="Rhea" id="RHEA-COMP:10748"/>
        <dbReference type="ChEBI" id="CHEBI:83833"/>
        <dbReference type="ChEBI" id="CHEBI:83834"/>
        <dbReference type="EC" id="5.2.1.8"/>
    </reaction>
</comment>
<evidence type="ECO:0000256" key="3">
    <source>
        <dbReference type="ARBA" id="ARBA00022729"/>
    </source>
</evidence>
<dbReference type="GO" id="GO:0006457">
    <property type="term" value="P:protein folding"/>
    <property type="evidence" value="ECO:0007669"/>
    <property type="project" value="InterPro"/>
</dbReference>
<dbReference type="PRINTS" id="PR01730">
    <property type="entry name" value="INFPOTNTIATR"/>
</dbReference>
<gene>
    <name evidence="7" type="ORF">METZ01_LOCUS104591</name>
</gene>
<dbReference type="Gene3D" id="3.10.50.40">
    <property type="match status" value="1"/>
</dbReference>
<dbReference type="GO" id="GO:0003755">
    <property type="term" value="F:peptidyl-prolyl cis-trans isomerase activity"/>
    <property type="evidence" value="ECO:0007669"/>
    <property type="project" value="UniProtKB-KW"/>
</dbReference>
<evidence type="ECO:0000256" key="4">
    <source>
        <dbReference type="ARBA" id="ARBA00023110"/>
    </source>
</evidence>
<feature type="domain" description="PPIase FKBP-type" evidence="6">
    <location>
        <begin position="151"/>
        <end position="237"/>
    </location>
</feature>
<reference evidence="7" key="1">
    <citation type="submission" date="2018-05" db="EMBL/GenBank/DDBJ databases">
        <authorList>
            <person name="Lanie J.A."/>
            <person name="Ng W.-L."/>
            <person name="Kazmierczak K.M."/>
            <person name="Andrzejewski T.M."/>
            <person name="Davidsen T.M."/>
            <person name="Wayne K.J."/>
            <person name="Tettelin H."/>
            <person name="Glass J.I."/>
            <person name="Rusch D."/>
            <person name="Podicherti R."/>
            <person name="Tsui H.-C.T."/>
            <person name="Winkler M.E."/>
        </authorList>
    </citation>
    <scope>NUCLEOTIDE SEQUENCE</scope>
</reference>
<dbReference type="PANTHER" id="PTHR43811">
    <property type="entry name" value="FKBP-TYPE PEPTIDYL-PROLYL CIS-TRANS ISOMERASE FKPA"/>
    <property type="match status" value="1"/>
</dbReference>
<evidence type="ECO:0000256" key="5">
    <source>
        <dbReference type="ARBA" id="ARBA00023235"/>
    </source>
</evidence>
<sequence>MMKIWIGSALVCTSMMLAGCSSEGAMSGTSMAPLDTDNQKASYGIGIQMGAQLVSAAELLDRAALLRGIEDALQENDPVISTEEMQPILQAFSEEIEVVAAAERARAGEENSVAGEAYLAENGAKDGVTTTESGLQYEVLRVGDGGTPTAQSQVSVHYRGTLLDGTEFDSSYERGEPAVFGAGQLIPGFTEALLLMQEGSHFRVTIPSDIAYGPNGAGQDIGPGATLIFEIELLEILGGERR</sequence>
<dbReference type="Gene3D" id="1.10.287.460">
    <property type="entry name" value="Peptidyl-prolyl cis-trans isomerase, FKBP-type, N-terminal domain"/>
    <property type="match status" value="1"/>
</dbReference>
<dbReference type="AlphaFoldDB" id="A0A381WIG2"/>
<dbReference type="InterPro" id="IPR008104">
    <property type="entry name" value="INFPOTNTIATR"/>
</dbReference>
<dbReference type="GO" id="GO:0016020">
    <property type="term" value="C:membrane"/>
    <property type="evidence" value="ECO:0007669"/>
    <property type="project" value="InterPro"/>
</dbReference>
<name>A0A381WIG2_9ZZZZ</name>
<protein>
    <recommendedName>
        <fullName evidence="2">peptidylprolyl isomerase</fullName>
        <ecNumber evidence="2">5.2.1.8</ecNumber>
    </recommendedName>
</protein>
<dbReference type="InterPro" id="IPR046357">
    <property type="entry name" value="PPIase_dom_sf"/>
</dbReference>
<keyword evidence="3" id="KW-0732">Signal</keyword>
<evidence type="ECO:0000256" key="1">
    <source>
        <dbReference type="ARBA" id="ARBA00000971"/>
    </source>
</evidence>
<dbReference type="EMBL" id="UINC01011771">
    <property type="protein sequence ID" value="SVA51737.1"/>
    <property type="molecule type" value="Genomic_DNA"/>
</dbReference>
<evidence type="ECO:0000313" key="7">
    <source>
        <dbReference type="EMBL" id="SVA51737.1"/>
    </source>
</evidence>
<dbReference type="PANTHER" id="PTHR43811:SF19">
    <property type="entry name" value="39 KDA FK506-BINDING NUCLEAR PROTEIN"/>
    <property type="match status" value="1"/>
</dbReference>
<dbReference type="PROSITE" id="PS50059">
    <property type="entry name" value="FKBP_PPIASE"/>
    <property type="match status" value="1"/>
</dbReference>
<evidence type="ECO:0000259" key="6">
    <source>
        <dbReference type="PROSITE" id="PS50059"/>
    </source>
</evidence>
<dbReference type="EC" id="5.2.1.8" evidence="2"/>
<dbReference type="InterPro" id="IPR001179">
    <property type="entry name" value="PPIase_FKBP_dom"/>
</dbReference>
<dbReference type="Pfam" id="PF01346">
    <property type="entry name" value="FKBP_N"/>
    <property type="match status" value="1"/>
</dbReference>
<accession>A0A381WIG2</accession>
<organism evidence="7">
    <name type="scientific">marine metagenome</name>
    <dbReference type="NCBI Taxonomy" id="408172"/>
    <lineage>
        <taxon>unclassified sequences</taxon>
        <taxon>metagenomes</taxon>
        <taxon>ecological metagenomes</taxon>
    </lineage>
</organism>
<keyword evidence="5" id="KW-0413">Isomerase</keyword>
<feature type="non-terminal residue" evidence="7">
    <location>
        <position position="242"/>
    </location>
</feature>
<dbReference type="PROSITE" id="PS51257">
    <property type="entry name" value="PROKAR_LIPOPROTEIN"/>
    <property type="match status" value="1"/>
</dbReference>
<dbReference type="Pfam" id="PF00254">
    <property type="entry name" value="FKBP_C"/>
    <property type="match status" value="1"/>
</dbReference>
<evidence type="ECO:0000256" key="2">
    <source>
        <dbReference type="ARBA" id="ARBA00013194"/>
    </source>
</evidence>
<dbReference type="InterPro" id="IPR036944">
    <property type="entry name" value="PPIase_FKBP_N_sf"/>
</dbReference>
<proteinExistence type="predicted"/>
<dbReference type="SUPFAM" id="SSF54534">
    <property type="entry name" value="FKBP-like"/>
    <property type="match status" value="1"/>
</dbReference>
<keyword evidence="4" id="KW-0697">Rotamase</keyword>
<dbReference type="InterPro" id="IPR000774">
    <property type="entry name" value="PPIase_FKBP_N"/>
</dbReference>